<organism evidence="2 3">
    <name type="scientific">Petrolisthes cinctipes</name>
    <name type="common">Flat porcelain crab</name>
    <dbReference type="NCBI Taxonomy" id="88211"/>
    <lineage>
        <taxon>Eukaryota</taxon>
        <taxon>Metazoa</taxon>
        <taxon>Ecdysozoa</taxon>
        <taxon>Arthropoda</taxon>
        <taxon>Crustacea</taxon>
        <taxon>Multicrustacea</taxon>
        <taxon>Malacostraca</taxon>
        <taxon>Eumalacostraca</taxon>
        <taxon>Eucarida</taxon>
        <taxon>Decapoda</taxon>
        <taxon>Pleocyemata</taxon>
        <taxon>Anomura</taxon>
        <taxon>Galatheoidea</taxon>
        <taxon>Porcellanidae</taxon>
        <taxon>Petrolisthes</taxon>
    </lineage>
</organism>
<evidence type="ECO:0000313" key="3">
    <source>
        <dbReference type="Proteomes" id="UP001286313"/>
    </source>
</evidence>
<reference evidence="2" key="1">
    <citation type="submission" date="2023-10" db="EMBL/GenBank/DDBJ databases">
        <title>Genome assemblies of two species of porcelain crab, Petrolisthes cinctipes and Petrolisthes manimaculis (Anomura: Porcellanidae).</title>
        <authorList>
            <person name="Angst P."/>
        </authorList>
    </citation>
    <scope>NUCLEOTIDE SEQUENCE</scope>
    <source>
        <strain evidence="2">PB745_01</strain>
        <tissue evidence="2">Gill</tissue>
    </source>
</reference>
<proteinExistence type="predicted"/>
<evidence type="ECO:0000256" key="1">
    <source>
        <dbReference type="SAM" id="MobiDB-lite"/>
    </source>
</evidence>
<name>A0AAE1KT82_PETCI</name>
<protein>
    <submittedName>
        <fullName evidence="2">Uncharacterized protein</fullName>
    </submittedName>
</protein>
<dbReference type="EMBL" id="JAWQEG010000835">
    <property type="protein sequence ID" value="KAK3884916.1"/>
    <property type="molecule type" value="Genomic_DNA"/>
</dbReference>
<keyword evidence="3" id="KW-1185">Reference proteome</keyword>
<feature type="region of interest" description="Disordered" evidence="1">
    <location>
        <begin position="23"/>
        <end position="60"/>
    </location>
</feature>
<sequence length="528" mass="57087">MDTTGVYITGLVWSVAGDCRTPDSGGNGVTRTWDGSKTEDSTVTYSCPDGQTLGNNGPQRTTFTCRRRRWRGDDSRTRMWDSCKDKPCDPAPDAPDNAVQSYSTSSWASYRCERGLEFPSGVDRVKAECEGGKWVFSAPLEPCQEAPPCPASPPAPANSVKMVDEPLKARYTCEGPFAFPSGCPPPPTTAEKCPNDPPDAGISGATIAWDGGKEKGVEAKYVCESGTEFFPGVNETTAVCSRHYWRGMEWVFPSLVSTLIHSCTERQTSPPTPCTTTPDTPINVMVTFSSQYYISYSCSSPGETFPLGGIYVSATCEDNNIWTFTHEPLSPCLVLECINDPPPAPAEAKREWEGNTLGTRALYSCQDPSQDDTMVVLLCSVNNNTSSTSLLDWLPLTALQLPSNLACVVDTTTAITITDTTDTITDTTNISTDTTNTTTDTTDNTTNTIQSEECTEDPWLPSLPGVVQEWDGNRTEGTQITYSCGPDGAFCSGEHTLTLSCSRPYNNSRPIWMSVNASHPASVTCVGQ</sequence>
<gene>
    <name evidence="2" type="ORF">Pcinc_010759</name>
</gene>
<evidence type="ECO:0000313" key="2">
    <source>
        <dbReference type="EMBL" id="KAK3884916.1"/>
    </source>
</evidence>
<dbReference type="AlphaFoldDB" id="A0AAE1KT82"/>
<dbReference type="Proteomes" id="UP001286313">
    <property type="component" value="Unassembled WGS sequence"/>
</dbReference>
<comment type="caution">
    <text evidence="2">The sequence shown here is derived from an EMBL/GenBank/DDBJ whole genome shotgun (WGS) entry which is preliminary data.</text>
</comment>
<accession>A0AAE1KT82</accession>